<gene>
    <name evidence="2" type="ORF">D3227_33340</name>
</gene>
<dbReference type="Proteomes" id="UP000272706">
    <property type="component" value="Unassembled WGS sequence"/>
</dbReference>
<feature type="region of interest" description="Disordered" evidence="1">
    <location>
        <begin position="214"/>
        <end position="236"/>
    </location>
</feature>
<name>A0A3A5K865_9HYPH</name>
<reference evidence="2 3" key="1">
    <citation type="submission" date="2018-09" db="EMBL/GenBank/DDBJ databases">
        <title>Mesorhizobium carmichaelinearum sp. nov. isolated from Carmichaelinea spp. root nodules in New Zealand.</title>
        <authorList>
            <person name="De Meyer S.E."/>
        </authorList>
    </citation>
    <scope>NUCLEOTIDE SEQUENCE [LARGE SCALE GENOMIC DNA]</scope>
    <source>
        <strain evidence="2 3">ICMP19557</strain>
    </source>
</reference>
<accession>A0A3A5K865</accession>
<feature type="compositionally biased region" description="Basic and acidic residues" evidence="1">
    <location>
        <begin position="221"/>
        <end position="236"/>
    </location>
</feature>
<protein>
    <submittedName>
        <fullName evidence="2">Uncharacterized protein</fullName>
    </submittedName>
</protein>
<sequence length="236" mass="25684">MEYRDGAADLVTIDAKPLLHAVDQSFAGTVRIDIAGIGALTLRSIRPQQANRTIEEAEAKHHSLLASLGVDSLRTARQRLVEARDKAAELGLARQRLGDLAPKGIQQLHEELARLSALAAGNLELKVDSQQIRQNHAAAQQRVATTRNNVREALPLRSHADEAVMAAEAAYVTIQAELTSLEVILGPDAAREEKERLLLTEATARQTLREAAEMRAAPLRDGAHDLTGSRDDQVRP</sequence>
<dbReference type="AlphaFoldDB" id="A0A3A5K865"/>
<evidence type="ECO:0000313" key="3">
    <source>
        <dbReference type="Proteomes" id="UP000272706"/>
    </source>
</evidence>
<organism evidence="2 3">
    <name type="scientific">Mesorhizobium waimense</name>
    <dbReference type="NCBI Taxonomy" id="1300307"/>
    <lineage>
        <taxon>Bacteria</taxon>
        <taxon>Pseudomonadati</taxon>
        <taxon>Pseudomonadota</taxon>
        <taxon>Alphaproteobacteria</taxon>
        <taxon>Hyphomicrobiales</taxon>
        <taxon>Phyllobacteriaceae</taxon>
        <taxon>Mesorhizobium</taxon>
    </lineage>
</organism>
<comment type="caution">
    <text evidence="2">The sequence shown here is derived from an EMBL/GenBank/DDBJ whole genome shotgun (WGS) entry which is preliminary data.</text>
</comment>
<keyword evidence="3" id="KW-1185">Reference proteome</keyword>
<proteinExistence type="predicted"/>
<dbReference type="EMBL" id="QZWZ01000048">
    <property type="protein sequence ID" value="RJT28891.1"/>
    <property type="molecule type" value="Genomic_DNA"/>
</dbReference>
<evidence type="ECO:0000256" key="1">
    <source>
        <dbReference type="SAM" id="MobiDB-lite"/>
    </source>
</evidence>
<evidence type="ECO:0000313" key="2">
    <source>
        <dbReference type="EMBL" id="RJT28891.1"/>
    </source>
</evidence>